<dbReference type="EMBL" id="CAEZSW010000030">
    <property type="protein sequence ID" value="CAB4550749.1"/>
    <property type="molecule type" value="Genomic_DNA"/>
</dbReference>
<accession>A0A6J6CKB7</accession>
<gene>
    <name evidence="1" type="ORF">UFOPK1508_00402</name>
</gene>
<reference evidence="1" key="1">
    <citation type="submission" date="2020-05" db="EMBL/GenBank/DDBJ databases">
        <authorList>
            <person name="Chiriac C."/>
            <person name="Salcher M."/>
            <person name="Ghai R."/>
            <person name="Kavagutti S V."/>
        </authorList>
    </citation>
    <scope>NUCLEOTIDE SEQUENCE</scope>
</reference>
<dbReference type="AlphaFoldDB" id="A0A6J6CKB7"/>
<sequence>MSFGKFEYLKNSKLVLGLSILLIAIFTAGLISKEANRTVEVWATKSNLAPGMRLSDQDLIKVSVLLPESSKNYISGQAQIIGALVVNQVNVGDLIPVASIASAPNSLNQRHVPITTEITDSPINLQRGDVVDIYAVPTRDSKITTEAQLVGQSISLSEVLKENNSGKVSVVAIFNDDQVLPILQIMSDTRVIIVRSV</sequence>
<organism evidence="1">
    <name type="scientific">freshwater metagenome</name>
    <dbReference type="NCBI Taxonomy" id="449393"/>
    <lineage>
        <taxon>unclassified sequences</taxon>
        <taxon>metagenomes</taxon>
        <taxon>ecological metagenomes</taxon>
    </lineage>
</organism>
<name>A0A6J6CKB7_9ZZZZ</name>
<proteinExistence type="predicted"/>
<protein>
    <submittedName>
        <fullName evidence="1">Unannotated protein</fullName>
    </submittedName>
</protein>
<evidence type="ECO:0000313" key="1">
    <source>
        <dbReference type="EMBL" id="CAB4550749.1"/>
    </source>
</evidence>